<dbReference type="Pfam" id="PF13715">
    <property type="entry name" value="CarbopepD_reg_2"/>
    <property type="match status" value="1"/>
</dbReference>
<keyword evidence="2" id="KW-1185">Reference proteome</keyword>
<evidence type="ECO:0000313" key="2">
    <source>
        <dbReference type="Proteomes" id="UP000297872"/>
    </source>
</evidence>
<dbReference type="SUPFAM" id="SSF49464">
    <property type="entry name" value="Carboxypeptidase regulatory domain-like"/>
    <property type="match status" value="1"/>
</dbReference>
<organism evidence="1 2">
    <name type="scientific">Segatella hominis</name>
    <dbReference type="NCBI Taxonomy" id="2518605"/>
    <lineage>
        <taxon>Bacteria</taxon>
        <taxon>Pseudomonadati</taxon>
        <taxon>Bacteroidota</taxon>
        <taxon>Bacteroidia</taxon>
        <taxon>Bacteroidales</taxon>
        <taxon>Prevotellaceae</taxon>
        <taxon>Segatella</taxon>
    </lineage>
</organism>
<dbReference type="RefSeq" id="WP_134844726.1">
    <property type="nucleotide sequence ID" value="NZ_SGVY01000100.1"/>
</dbReference>
<name>A0A4Y8UHV0_9BACT</name>
<gene>
    <name evidence="1" type="ORF">EXN75_17060</name>
</gene>
<protein>
    <submittedName>
        <fullName evidence="1">Membrane receptor RagA</fullName>
    </submittedName>
</protein>
<dbReference type="Gene3D" id="2.60.40.1120">
    <property type="entry name" value="Carboxypeptidase-like, regulatory domain"/>
    <property type="match status" value="1"/>
</dbReference>
<dbReference type="OrthoDB" id="1096764at2"/>
<dbReference type="Proteomes" id="UP000297872">
    <property type="component" value="Unassembled WGS sequence"/>
</dbReference>
<evidence type="ECO:0000313" key="1">
    <source>
        <dbReference type="EMBL" id="TFH68385.1"/>
    </source>
</evidence>
<accession>A0A4Y8UHV0</accession>
<dbReference type="InterPro" id="IPR008969">
    <property type="entry name" value="CarboxyPept-like_regulatory"/>
</dbReference>
<dbReference type="GeneID" id="302996960"/>
<dbReference type="EMBL" id="SGVY01000100">
    <property type="protein sequence ID" value="TFH68385.1"/>
    <property type="molecule type" value="Genomic_DNA"/>
</dbReference>
<dbReference type="AlphaFoldDB" id="A0A4Y8UHV0"/>
<comment type="caution">
    <text evidence="1">The sequence shown here is derived from an EMBL/GenBank/DDBJ whole genome shotgun (WGS) entry which is preliminary data.</text>
</comment>
<sequence length="245" mass="27215">MKAKGHNICDTLKAIRKQIADANGIDYSPEECHFTGECKGTCPKCEQDVRYLEHELRLRLKAGKAIKVAGVALGIIALAASITSCSTQKGYYNSTPLLSKKVIPIRFQEYTSKDSILLKDKESFRKKGVLFVQGHIIDENTKEPIVSAFITAKLSGKKTAADIDGNFTIEVEPKDTITIKFIGMQDRIIKLSEMNFEKLNVITLTESGGLMGEIVVIKKGHKHKKNKLWQEDVIFATLSKLSASR</sequence>
<reference evidence="1 2" key="1">
    <citation type="submission" date="2019-02" db="EMBL/GenBank/DDBJ databases">
        <title>Draft Genome Sequence of the Prevotella sp. BCRC 81118, Isolated from Human Feces.</title>
        <authorList>
            <person name="Huang C.-H."/>
        </authorList>
    </citation>
    <scope>NUCLEOTIDE SEQUENCE [LARGE SCALE GENOMIC DNA]</scope>
    <source>
        <strain evidence="1 2">BCRC 81118</strain>
    </source>
</reference>
<keyword evidence="1" id="KW-0675">Receptor</keyword>
<proteinExistence type="predicted"/>